<evidence type="ECO:0000313" key="2">
    <source>
        <dbReference type="EMBL" id="RCW30834.1"/>
    </source>
</evidence>
<reference evidence="2 3" key="1">
    <citation type="submission" date="2018-07" db="EMBL/GenBank/DDBJ databases">
        <title>Freshwater and sediment microbial communities from various areas in North America, analyzing microbe dynamics in response to fracking.</title>
        <authorList>
            <person name="Lamendella R."/>
        </authorList>
    </citation>
    <scope>NUCLEOTIDE SEQUENCE [LARGE SCALE GENOMIC DNA]</scope>
    <source>
        <strain evidence="2 3">160A</strain>
    </source>
</reference>
<organism evidence="2 3">
    <name type="scientific">Marinilabilia salmonicolor</name>
    <dbReference type="NCBI Taxonomy" id="989"/>
    <lineage>
        <taxon>Bacteria</taxon>
        <taxon>Pseudomonadati</taxon>
        <taxon>Bacteroidota</taxon>
        <taxon>Bacteroidia</taxon>
        <taxon>Marinilabiliales</taxon>
        <taxon>Marinilabiliaceae</taxon>
        <taxon>Marinilabilia</taxon>
    </lineage>
</organism>
<feature type="region of interest" description="Disordered" evidence="1">
    <location>
        <begin position="37"/>
        <end position="80"/>
    </location>
</feature>
<feature type="compositionally biased region" description="Polar residues" evidence="1">
    <location>
        <begin position="37"/>
        <end position="54"/>
    </location>
</feature>
<protein>
    <submittedName>
        <fullName evidence="2">Uncharacterized protein</fullName>
    </submittedName>
</protein>
<keyword evidence="3" id="KW-1185">Reference proteome</keyword>
<dbReference type="AlphaFoldDB" id="A0A368UTW8"/>
<gene>
    <name evidence="2" type="ORF">DFO77_12052</name>
</gene>
<proteinExistence type="predicted"/>
<name>A0A368UTW8_9BACT</name>
<dbReference type="Proteomes" id="UP000252733">
    <property type="component" value="Unassembled WGS sequence"/>
</dbReference>
<evidence type="ECO:0000313" key="3">
    <source>
        <dbReference type="Proteomes" id="UP000252733"/>
    </source>
</evidence>
<comment type="caution">
    <text evidence="2">The sequence shown here is derived from an EMBL/GenBank/DDBJ whole genome shotgun (WGS) entry which is preliminary data.</text>
</comment>
<accession>A0A368UTW8</accession>
<sequence>MKIGNNIHTTSNKKAYRKPVLEVVEMDREIVIMNVSDTSEPWETSSLQTEGQTTLKEKNTVFPESDDPFGGNTPDYNYQR</sequence>
<evidence type="ECO:0000256" key="1">
    <source>
        <dbReference type="SAM" id="MobiDB-lite"/>
    </source>
</evidence>
<dbReference type="EMBL" id="QPIZ01000020">
    <property type="protein sequence ID" value="RCW30834.1"/>
    <property type="molecule type" value="Genomic_DNA"/>
</dbReference>
<dbReference type="RefSeq" id="WP_114437557.1">
    <property type="nucleotide sequence ID" value="NZ_QPIZ01000020.1"/>
</dbReference>